<evidence type="ECO:0000313" key="2">
    <source>
        <dbReference type="EMBL" id="BBX01109.1"/>
    </source>
</evidence>
<organism evidence="2 3">
    <name type="scientific">Mycolicibacterium moriokaense</name>
    <dbReference type="NCBI Taxonomy" id="39691"/>
    <lineage>
        <taxon>Bacteria</taxon>
        <taxon>Bacillati</taxon>
        <taxon>Actinomycetota</taxon>
        <taxon>Actinomycetes</taxon>
        <taxon>Mycobacteriales</taxon>
        <taxon>Mycobacteriaceae</taxon>
        <taxon>Mycolicibacterium</taxon>
    </lineage>
</organism>
<dbReference type="Proteomes" id="UP000466681">
    <property type="component" value="Chromosome"/>
</dbReference>
<name>A0AAD1H9T6_9MYCO</name>
<gene>
    <name evidence="2" type="ORF">MMOR_20450</name>
</gene>
<feature type="transmembrane region" description="Helical" evidence="1">
    <location>
        <begin position="126"/>
        <end position="146"/>
    </location>
</feature>
<keyword evidence="1" id="KW-0472">Membrane</keyword>
<feature type="transmembrane region" description="Helical" evidence="1">
    <location>
        <begin position="21"/>
        <end position="43"/>
    </location>
</feature>
<proteinExistence type="predicted"/>
<reference evidence="2 3" key="1">
    <citation type="journal article" date="2019" name="Emerg. Microbes Infect.">
        <title>Comprehensive subspecies identification of 175 nontuberculous mycobacteria species based on 7547 genomic profiles.</title>
        <authorList>
            <person name="Matsumoto Y."/>
            <person name="Kinjo T."/>
            <person name="Motooka D."/>
            <person name="Nabeya D."/>
            <person name="Jung N."/>
            <person name="Uechi K."/>
            <person name="Horii T."/>
            <person name="Iida T."/>
            <person name="Fujita J."/>
            <person name="Nakamura S."/>
        </authorList>
    </citation>
    <scope>NUCLEOTIDE SEQUENCE [LARGE SCALE GENOMIC DNA]</scope>
    <source>
        <strain evidence="2 3">JCM 6375</strain>
    </source>
</reference>
<keyword evidence="3" id="KW-1185">Reference proteome</keyword>
<sequence>MRVLRFLWRGVLAFDRIGSRIPQLIQIWLIEFFFAVPLMFFTAKIIDIRGAFGVPGTGESMPGVFWGALVVSLIAGFFFFRSLIRPRVVRGTWTPMIKADVGDYTVMAGNRAWQTSYNYLTSHPSYALLLLLTAPIPATMVLMTTNHGDSTFYWRVAGVVGLIILALMALARVLAWYVFRFGRVQLDNQAEAMGMSQRRLGWEIAWKPVLMLMVMMYAIVCIPLGIMFWQEDRKIADLPVVTVADTDHAGEYRRVEGAVDSDPVYWAPRGTGRGGNNYAGAGVLVELPAGGEALLLAESLSVPDFNGVMEDVKNGEIKTQGKVIDHITDDQQEYYGFDERDFPDPSPDGRVMLLLSYP</sequence>
<protein>
    <submittedName>
        <fullName evidence="2">Uncharacterized protein</fullName>
    </submittedName>
</protein>
<feature type="transmembrane region" description="Helical" evidence="1">
    <location>
        <begin position="209"/>
        <end position="229"/>
    </location>
</feature>
<dbReference type="KEGG" id="mmor:MMOR_20450"/>
<dbReference type="EMBL" id="AP022560">
    <property type="protein sequence ID" value="BBX01109.1"/>
    <property type="molecule type" value="Genomic_DNA"/>
</dbReference>
<evidence type="ECO:0000256" key="1">
    <source>
        <dbReference type="SAM" id="Phobius"/>
    </source>
</evidence>
<keyword evidence="1" id="KW-1133">Transmembrane helix</keyword>
<feature type="transmembrane region" description="Helical" evidence="1">
    <location>
        <begin position="63"/>
        <end position="80"/>
    </location>
</feature>
<dbReference type="AlphaFoldDB" id="A0AAD1H9T6"/>
<keyword evidence="1" id="KW-0812">Transmembrane</keyword>
<accession>A0AAD1H9T6</accession>
<feature type="transmembrane region" description="Helical" evidence="1">
    <location>
        <begin position="152"/>
        <end position="179"/>
    </location>
</feature>
<dbReference type="RefSeq" id="WP_083152372.1">
    <property type="nucleotide sequence ID" value="NZ_AP022560.1"/>
</dbReference>
<evidence type="ECO:0000313" key="3">
    <source>
        <dbReference type="Proteomes" id="UP000466681"/>
    </source>
</evidence>